<reference evidence="1 2" key="1">
    <citation type="journal article" date="2014" name="Int. J. Syst. Evol. Microbiol.">
        <title>Complete genome sequence of Corynebacterium casei LMG S-19264T (=DSM 44701T), isolated from a smear-ripened cheese.</title>
        <authorList>
            <consortium name="US DOE Joint Genome Institute (JGI-PGF)"/>
            <person name="Walter F."/>
            <person name="Albersmeier A."/>
            <person name="Kalinowski J."/>
            <person name="Ruckert C."/>
        </authorList>
    </citation>
    <scope>NUCLEOTIDE SEQUENCE [LARGE SCALE GENOMIC DNA]</scope>
    <source>
        <strain evidence="1 2">KCTC 12866</strain>
    </source>
</reference>
<dbReference type="Gene3D" id="3.40.30.10">
    <property type="entry name" value="Glutaredoxin"/>
    <property type="match status" value="1"/>
</dbReference>
<evidence type="ECO:0008006" key="3">
    <source>
        <dbReference type="Google" id="ProtNLM"/>
    </source>
</evidence>
<name>A0A8J3G8N6_9BACT</name>
<accession>A0A8J3G8N6</accession>
<evidence type="ECO:0000313" key="2">
    <source>
        <dbReference type="Proteomes" id="UP000598271"/>
    </source>
</evidence>
<proteinExistence type="predicted"/>
<gene>
    <name evidence="1" type="ORF">GCM10007390_12470</name>
</gene>
<sequence>MGKSGFPEKTIFICDGKKCGKYSEIRKLCKEAIKENGLKNEVELVKMSCTDRCKQAPVICFQPANAWYTEVTEKQIQQLFKEHIT</sequence>
<dbReference type="RefSeq" id="WP_189563465.1">
    <property type="nucleotide sequence ID" value="NZ_BMXF01000001.1"/>
</dbReference>
<dbReference type="CDD" id="cd02980">
    <property type="entry name" value="TRX_Fd_family"/>
    <property type="match status" value="1"/>
</dbReference>
<dbReference type="EMBL" id="BMXF01000001">
    <property type="protein sequence ID" value="GHB60252.1"/>
    <property type="molecule type" value="Genomic_DNA"/>
</dbReference>
<organism evidence="1 2">
    <name type="scientific">Persicitalea jodogahamensis</name>
    <dbReference type="NCBI Taxonomy" id="402147"/>
    <lineage>
        <taxon>Bacteria</taxon>
        <taxon>Pseudomonadati</taxon>
        <taxon>Bacteroidota</taxon>
        <taxon>Cytophagia</taxon>
        <taxon>Cytophagales</taxon>
        <taxon>Spirosomataceae</taxon>
        <taxon>Persicitalea</taxon>
    </lineage>
</organism>
<dbReference type="Proteomes" id="UP000598271">
    <property type="component" value="Unassembled WGS sequence"/>
</dbReference>
<dbReference type="InterPro" id="IPR036249">
    <property type="entry name" value="Thioredoxin-like_sf"/>
</dbReference>
<evidence type="ECO:0000313" key="1">
    <source>
        <dbReference type="EMBL" id="GHB60252.1"/>
    </source>
</evidence>
<dbReference type="AlphaFoldDB" id="A0A8J3G8N6"/>
<keyword evidence="2" id="KW-1185">Reference proteome</keyword>
<protein>
    <recommendedName>
        <fullName evidence="3">(2Fe-2S) ferredoxin domain-containing protein</fullName>
    </recommendedName>
</protein>
<comment type="caution">
    <text evidence="1">The sequence shown here is derived from an EMBL/GenBank/DDBJ whole genome shotgun (WGS) entry which is preliminary data.</text>
</comment>
<dbReference type="SUPFAM" id="SSF52833">
    <property type="entry name" value="Thioredoxin-like"/>
    <property type="match status" value="1"/>
</dbReference>